<evidence type="ECO:0000256" key="1">
    <source>
        <dbReference type="ARBA" id="ARBA00004123"/>
    </source>
</evidence>
<dbReference type="Pfam" id="PF07039">
    <property type="entry name" value="SGF29_Tudor"/>
    <property type="match status" value="1"/>
</dbReference>
<dbReference type="RefSeq" id="XP_018185181.1">
    <property type="nucleotide sequence ID" value="XM_018336353.1"/>
</dbReference>
<dbReference type="STRING" id="1328760.A0A164ZWM5"/>
<protein>
    <recommendedName>
        <fullName evidence="6">SGF29 C-terminal domain-containing protein</fullName>
    </recommendedName>
</protein>
<dbReference type="FunFam" id="2.30.30.140:FF:000055">
    <property type="entry name" value="SAGA complex component"/>
    <property type="match status" value="1"/>
</dbReference>
<name>A0A164ZWM5_XYLHT</name>
<evidence type="ECO:0000259" key="6">
    <source>
        <dbReference type="PROSITE" id="PS51518"/>
    </source>
</evidence>
<dbReference type="AlphaFoldDB" id="A0A164ZWM5"/>
<organism evidence="7 8">
    <name type="scientific">Xylona heveae (strain CBS 132557 / TC161)</name>
    <dbReference type="NCBI Taxonomy" id="1328760"/>
    <lineage>
        <taxon>Eukaryota</taxon>
        <taxon>Fungi</taxon>
        <taxon>Dikarya</taxon>
        <taxon>Ascomycota</taxon>
        <taxon>Pezizomycotina</taxon>
        <taxon>Xylonomycetes</taxon>
        <taxon>Xylonales</taxon>
        <taxon>Xylonaceae</taxon>
        <taxon>Xylona</taxon>
    </lineage>
</organism>
<dbReference type="InterPro" id="IPR037802">
    <property type="entry name" value="SGF29"/>
</dbReference>
<sequence length="321" mass="35307">MAARNRPRGLVKEDVADAHEERNMWNQIVTDMKKLKALHARAAEVSKLIVETEERLAEQGTPTVAEIDSLQHLYREGLKLAEEEQKILKEEPNDVVKNISILTALRSASETDPPRSSNPLKPRNPKRRLETDGAGDSPGPSSGTSSAGQRFKGSNGRSTSVPFGREGREVTVKLEDGAETPKNPFAEKYGQLVVGADVAYKQSKAKGVEGDWIQCNISAVLGEGNKRRYEVQDAAPEDNGAPAATYKTSAASLIVIPAQGTPLPEYPKGKQVLALYPDTTTFYRAEVMRTKNNTCVLKFEGEDEINKEMEVDRRFVLDVSK</sequence>
<evidence type="ECO:0000256" key="4">
    <source>
        <dbReference type="ARBA" id="ARBA00023242"/>
    </source>
</evidence>
<evidence type="ECO:0000313" key="7">
    <source>
        <dbReference type="EMBL" id="KZF19626.1"/>
    </source>
</evidence>
<comment type="subcellular location">
    <subcellularLocation>
        <location evidence="1">Nucleus</location>
    </subcellularLocation>
</comment>
<dbReference type="InterPro" id="IPR047287">
    <property type="entry name" value="Tudor_SGF29_rpt2"/>
</dbReference>
<keyword evidence="4" id="KW-0539">Nucleus</keyword>
<accession>A0A164ZWM5</accession>
<evidence type="ECO:0000256" key="2">
    <source>
        <dbReference type="ARBA" id="ARBA00023015"/>
    </source>
</evidence>
<dbReference type="OMA" id="AFEWEAL"/>
<dbReference type="CDD" id="cd20393">
    <property type="entry name" value="Tudor_SGF29_rpt1"/>
    <property type="match status" value="1"/>
</dbReference>
<evidence type="ECO:0000256" key="5">
    <source>
        <dbReference type="SAM" id="MobiDB-lite"/>
    </source>
</evidence>
<keyword evidence="3" id="KW-0804">Transcription</keyword>
<dbReference type="Gene3D" id="2.30.30.140">
    <property type="match status" value="1"/>
</dbReference>
<evidence type="ECO:0000256" key="3">
    <source>
        <dbReference type="ARBA" id="ARBA00023163"/>
    </source>
</evidence>
<dbReference type="PROSITE" id="PS51518">
    <property type="entry name" value="SGF29_C"/>
    <property type="match status" value="1"/>
</dbReference>
<dbReference type="CDD" id="cd20394">
    <property type="entry name" value="Tudor_SGF29_rpt2"/>
    <property type="match status" value="1"/>
</dbReference>
<feature type="compositionally biased region" description="Low complexity" evidence="5">
    <location>
        <begin position="132"/>
        <end position="148"/>
    </location>
</feature>
<dbReference type="InterPro" id="IPR010750">
    <property type="entry name" value="SGF29_tudor-like_dom"/>
</dbReference>
<keyword evidence="2" id="KW-0805">Transcription regulation</keyword>
<evidence type="ECO:0000313" key="8">
    <source>
        <dbReference type="Proteomes" id="UP000076632"/>
    </source>
</evidence>
<reference evidence="7 8" key="1">
    <citation type="journal article" date="2016" name="Fungal Biol.">
        <title>The genome of Xylona heveae provides a window into fungal endophytism.</title>
        <authorList>
            <person name="Gazis R."/>
            <person name="Kuo A."/>
            <person name="Riley R."/>
            <person name="LaButti K."/>
            <person name="Lipzen A."/>
            <person name="Lin J."/>
            <person name="Amirebrahimi M."/>
            <person name="Hesse C.N."/>
            <person name="Spatafora J.W."/>
            <person name="Henrissat B."/>
            <person name="Hainaut M."/>
            <person name="Grigoriev I.V."/>
            <person name="Hibbett D.S."/>
        </authorList>
    </citation>
    <scope>NUCLEOTIDE SEQUENCE [LARGE SCALE GENOMIC DNA]</scope>
    <source>
        <strain evidence="7 8">TC161</strain>
    </source>
</reference>
<feature type="domain" description="SGF29 C-terminal" evidence="6">
    <location>
        <begin position="188"/>
        <end position="321"/>
    </location>
</feature>
<dbReference type="EMBL" id="KV407465">
    <property type="protein sequence ID" value="KZF19626.1"/>
    <property type="molecule type" value="Genomic_DNA"/>
</dbReference>
<keyword evidence="8" id="KW-1185">Reference proteome</keyword>
<feature type="compositionally biased region" description="Polar residues" evidence="5">
    <location>
        <begin position="106"/>
        <end position="119"/>
    </location>
</feature>
<dbReference type="GO" id="GO:0005634">
    <property type="term" value="C:nucleus"/>
    <property type="evidence" value="ECO:0007669"/>
    <property type="project" value="UniProtKB-SubCell"/>
</dbReference>
<dbReference type="OrthoDB" id="10265994at2759"/>
<dbReference type="GO" id="GO:0000124">
    <property type="term" value="C:SAGA complex"/>
    <property type="evidence" value="ECO:0007669"/>
    <property type="project" value="InterPro"/>
</dbReference>
<dbReference type="InParanoid" id="A0A164ZWM5"/>
<gene>
    <name evidence="7" type="ORF">L228DRAFT_285573</name>
</gene>
<proteinExistence type="predicted"/>
<dbReference type="PANTHER" id="PTHR21539">
    <property type="entry name" value="SAGA-ASSOCIATED FACTOR 29"/>
    <property type="match status" value="1"/>
</dbReference>
<feature type="region of interest" description="Disordered" evidence="5">
    <location>
        <begin position="106"/>
        <end position="169"/>
    </location>
</feature>
<dbReference type="InterPro" id="IPR047288">
    <property type="entry name" value="Tudor_SGF29_rpt1"/>
</dbReference>
<dbReference type="PANTHER" id="PTHR21539:SF0">
    <property type="entry name" value="SAGA-ASSOCIATED FACTOR 29"/>
    <property type="match status" value="1"/>
</dbReference>
<dbReference type="Proteomes" id="UP000076632">
    <property type="component" value="Unassembled WGS sequence"/>
</dbReference>
<dbReference type="GeneID" id="28901490"/>